<dbReference type="GO" id="GO:0003700">
    <property type="term" value="F:DNA-binding transcription factor activity"/>
    <property type="evidence" value="ECO:0007669"/>
    <property type="project" value="InterPro"/>
</dbReference>
<comment type="caution">
    <text evidence="7">The sequence shown here is derived from an EMBL/GenBank/DDBJ whole genome shotgun (WGS) entry which is preliminary data.</text>
</comment>
<feature type="region of interest" description="Disordered" evidence="5">
    <location>
        <begin position="488"/>
        <end position="527"/>
    </location>
</feature>
<sequence length="730" mass="80755">METSALRQLLKSFCNNSHWKYAVFWRLKHQNPMLLTWEDGYCDYPNPREPVESISDDIYLNNANDISSLNCEIDGFNGSYGYPVELAVANMSCLQYAFGEGVVGEVAKTGNHCWVFTDDIFASRFNSKLVPETRYLTDPILSIGSVQMNGSSSLWQTVLLVPVIPHGVLQLGSLEKAVYNYVKVLYEDSEVVDSVKPKNSKLLSTNQAIPLFTVQDAFQAFGEDLPLIHESESKKEISVFSVGLNEVSTLKGQCINNSQWGVIESNLSRFSCLEEELHAVSQYNNYNLEVLEESSEGIMNSYCAGGLIEPSVGDKDANDTGHRSTDSFFSFPLDCELHKALGLAMQRQTSDYIRGSSEDASSTAKPICNRDIVDVIEPLTQESSGYFAKGGDAVNLLEDVVANIHSGSDDTSSHRSNSVKSSTTLSGQFSTSSHVGNQSEGSALVQDDSLLWSHVKPEFVASRGNAFTNSSISSSSFKSTMTTLADEEQQKKGYGCLQPRKGSKLSNANKKRASPGNNQRPRPRDRQMIQDRVKELRELVPNGAKCSIDGLLDRTIKHMLFLRNSTDQAAKLKQRVHQEMGFCPSPKYCSLAGSHSVIVLKVASQKSWRSSENKCSHQNGTSWAFELGSELKVCPIVVEDLECPGHMLIEMLCNEHGLFLEIAQVIRGLELTILKGVMESRSDNMWAHFIVEGLSQNGYFLASDAAFAAKSEYHLRQELILLASDCKECN</sequence>
<dbReference type="InterPro" id="IPR043561">
    <property type="entry name" value="LHW-like"/>
</dbReference>
<evidence type="ECO:0000256" key="1">
    <source>
        <dbReference type="ARBA" id="ARBA00004123"/>
    </source>
</evidence>
<dbReference type="EMBL" id="QGNW01000184">
    <property type="protein sequence ID" value="RVW87368.1"/>
    <property type="molecule type" value="Genomic_DNA"/>
</dbReference>
<evidence type="ECO:0000256" key="4">
    <source>
        <dbReference type="ARBA" id="ARBA00023242"/>
    </source>
</evidence>
<comment type="subcellular location">
    <subcellularLocation>
        <location evidence="1">Nucleus</location>
    </subcellularLocation>
</comment>
<dbReference type="AlphaFoldDB" id="A0A438HSF9"/>
<gene>
    <name evidence="7" type="primary">LHW_6</name>
    <name evidence="7" type="ORF">CK203_033716</name>
</gene>
<evidence type="ECO:0000313" key="7">
    <source>
        <dbReference type="EMBL" id="RVW87368.1"/>
    </source>
</evidence>
<dbReference type="Proteomes" id="UP000288805">
    <property type="component" value="Unassembled WGS sequence"/>
</dbReference>
<feature type="compositionally biased region" description="Polar residues" evidence="5">
    <location>
        <begin position="414"/>
        <end position="441"/>
    </location>
</feature>
<evidence type="ECO:0000259" key="6">
    <source>
        <dbReference type="PROSITE" id="PS50888"/>
    </source>
</evidence>
<name>A0A438HSF9_VITVI</name>
<dbReference type="InterPro" id="IPR025610">
    <property type="entry name" value="MYC/MYB_N"/>
</dbReference>
<evidence type="ECO:0000313" key="8">
    <source>
        <dbReference type="Proteomes" id="UP000288805"/>
    </source>
</evidence>
<proteinExistence type="predicted"/>
<evidence type="ECO:0000256" key="5">
    <source>
        <dbReference type="SAM" id="MobiDB-lite"/>
    </source>
</evidence>
<feature type="region of interest" description="Disordered" evidence="5">
    <location>
        <begin position="406"/>
        <end position="441"/>
    </location>
</feature>
<dbReference type="GO" id="GO:0005634">
    <property type="term" value="C:nucleus"/>
    <property type="evidence" value="ECO:0007669"/>
    <property type="project" value="UniProtKB-SubCell"/>
</dbReference>
<dbReference type="InterPro" id="IPR011598">
    <property type="entry name" value="bHLH_dom"/>
</dbReference>
<keyword evidence="2" id="KW-0805">Transcription regulation</keyword>
<dbReference type="PANTHER" id="PTHR46196">
    <property type="entry name" value="TRANSCRIPTION FACTOR BHLH155-LIKE ISOFORM X1-RELATED"/>
    <property type="match status" value="1"/>
</dbReference>
<dbReference type="Pfam" id="PF23176">
    <property type="entry name" value="bHLH_LHW"/>
    <property type="match status" value="1"/>
</dbReference>
<protein>
    <submittedName>
        <fullName evidence="7">Transcription factor LHW</fullName>
    </submittedName>
</protein>
<evidence type="ECO:0000256" key="2">
    <source>
        <dbReference type="ARBA" id="ARBA00023015"/>
    </source>
</evidence>
<accession>A0A438HSF9</accession>
<dbReference type="GO" id="GO:0046983">
    <property type="term" value="F:protein dimerization activity"/>
    <property type="evidence" value="ECO:0007669"/>
    <property type="project" value="InterPro"/>
</dbReference>
<keyword evidence="3" id="KW-0804">Transcription</keyword>
<reference evidence="7 8" key="1">
    <citation type="journal article" date="2018" name="PLoS Genet.">
        <title>Population sequencing reveals clonal diversity and ancestral inbreeding in the grapevine cultivar Chardonnay.</title>
        <authorList>
            <person name="Roach M.J."/>
            <person name="Johnson D.L."/>
            <person name="Bohlmann J."/>
            <person name="van Vuuren H.J."/>
            <person name="Jones S.J."/>
            <person name="Pretorius I.S."/>
            <person name="Schmidt S.A."/>
            <person name="Borneman A.R."/>
        </authorList>
    </citation>
    <scope>NUCLEOTIDE SEQUENCE [LARGE SCALE GENOMIC DNA]</scope>
    <source>
        <strain evidence="8">cv. Chardonnay</strain>
        <tissue evidence="7">Leaf</tissue>
    </source>
</reference>
<dbReference type="Pfam" id="PF14215">
    <property type="entry name" value="bHLH-MYC_N"/>
    <property type="match status" value="1"/>
</dbReference>
<organism evidence="7 8">
    <name type="scientific">Vitis vinifera</name>
    <name type="common">Grape</name>
    <dbReference type="NCBI Taxonomy" id="29760"/>
    <lineage>
        <taxon>Eukaryota</taxon>
        <taxon>Viridiplantae</taxon>
        <taxon>Streptophyta</taxon>
        <taxon>Embryophyta</taxon>
        <taxon>Tracheophyta</taxon>
        <taxon>Spermatophyta</taxon>
        <taxon>Magnoliopsida</taxon>
        <taxon>eudicotyledons</taxon>
        <taxon>Gunneridae</taxon>
        <taxon>Pentapetalae</taxon>
        <taxon>rosids</taxon>
        <taxon>Vitales</taxon>
        <taxon>Vitaceae</taxon>
        <taxon>Viteae</taxon>
        <taxon>Vitis</taxon>
    </lineage>
</organism>
<keyword evidence="4" id="KW-0539">Nucleus</keyword>
<evidence type="ECO:0000256" key="3">
    <source>
        <dbReference type="ARBA" id="ARBA00023163"/>
    </source>
</evidence>
<dbReference type="PROSITE" id="PS50888">
    <property type="entry name" value="BHLH"/>
    <property type="match status" value="1"/>
</dbReference>
<feature type="domain" description="BHLH" evidence="6">
    <location>
        <begin position="513"/>
        <end position="562"/>
    </location>
</feature>
<dbReference type="PANTHER" id="PTHR46196:SF3">
    <property type="entry name" value="TRANSCRIPTION FACTOR LHW-LIKE ISOFORM X1"/>
    <property type="match status" value="1"/>
</dbReference>